<keyword evidence="4" id="KW-0720">Serine protease</keyword>
<feature type="domain" description="Peptidase S49" evidence="6">
    <location>
        <begin position="467"/>
        <end position="618"/>
    </location>
</feature>
<dbReference type="CDD" id="cd07018">
    <property type="entry name" value="S49_SppA_67K_type"/>
    <property type="match status" value="1"/>
</dbReference>
<evidence type="ECO:0000256" key="2">
    <source>
        <dbReference type="ARBA" id="ARBA00022670"/>
    </source>
</evidence>
<feature type="compositionally biased region" description="Basic and acidic residues" evidence="5">
    <location>
        <begin position="103"/>
        <end position="113"/>
    </location>
</feature>
<dbReference type="Pfam" id="PF01343">
    <property type="entry name" value="Peptidase_S49"/>
    <property type="match status" value="2"/>
</dbReference>
<keyword evidence="8" id="KW-1185">Reference proteome</keyword>
<feature type="compositionally biased region" description="Basic and acidic residues" evidence="5">
    <location>
        <begin position="79"/>
        <end position="95"/>
    </location>
</feature>
<dbReference type="NCBIfam" id="TIGR00706">
    <property type="entry name" value="SppA_dom"/>
    <property type="match status" value="1"/>
</dbReference>
<proteinExistence type="inferred from homology"/>
<feature type="domain" description="Peptidase S49" evidence="6">
    <location>
        <begin position="216"/>
        <end position="366"/>
    </location>
</feature>
<evidence type="ECO:0000313" key="7">
    <source>
        <dbReference type="EMBL" id="KAL3343057.1"/>
    </source>
</evidence>
<organism evidence="7 8">
    <name type="scientific">Solanum stoloniferum</name>
    <dbReference type="NCBI Taxonomy" id="62892"/>
    <lineage>
        <taxon>Eukaryota</taxon>
        <taxon>Viridiplantae</taxon>
        <taxon>Streptophyta</taxon>
        <taxon>Embryophyta</taxon>
        <taxon>Tracheophyta</taxon>
        <taxon>Spermatophyta</taxon>
        <taxon>Magnoliopsida</taxon>
        <taxon>eudicotyledons</taxon>
        <taxon>Gunneridae</taxon>
        <taxon>Pentapetalae</taxon>
        <taxon>asterids</taxon>
        <taxon>lamiids</taxon>
        <taxon>Solanales</taxon>
        <taxon>Solanaceae</taxon>
        <taxon>Solanoideae</taxon>
        <taxon>Solaneae</taxon>
        <taxon>Solanum</taxon>
    </lineage>
</organism>
<dbReference type="GO" id="GO:0008236">
    <property type="term" value="F:serine-type peptidase activity"/>
    <property type="evidence" value="ECO:0007669"/>
    <property type="project" value="UniProtKB-KW"/>
</dbReference>
<feature type="region of interest" description="Disordered" evidence="5">
    <location>
        <begin position="79"/>
        <end position="113"/>
    </location>
</feature>
<evidence type="ECO:0000313" key="8">
    <source>
        <dbReference type="Proteomes" id="UP001627284"/>
    </source>
</evidence>
<reference evidence="7 8" key="1">
    <citation type="submission" date="2024-05" db="EMBL/GenBank/DDBJ databases">
        <title>De novo assembly of an allotetraploid wild potato.</title>
        <authorList>
            <person name="Hosaka A.J."/>
        </authorList>
    </citation>
    <scope>NUCLEOTIDE SEQUENCE [LARGE SCALE GENOMIC DNA]</scope>
    <source>
        <tissue evidence="7">Young leaves</tissue>
    </source>
</reference>
<dbReference type="InterPro" id="IPR002142">
    <property type="entry name" value="Peptidase_S49"/>
</dbReference>
<name>A0ABD2SGR1_9SOLN</name>
<comment type="similarity">
    <text evidence="1">Belongs to the peptidase S49 family.</text>
</comment>
<dbReference type="Gene3D" id="3.90.226.10">
    <property type="entry name" value="2-enoyl-CoA Hydratase, Chain A, domain 1"/>
    <property type="match status" value="3"/>
</dbReference>
<dbReference type="PANTHER" id="PTHR33209:SF1">
    <property type="entry name" value="PEPTIDASE S49 DOMAIN-CONTAINING PROTEIN"/>
    <property type="match status" value="1"/>
</dbReference>
<accession>A0ABD2SGR1</accession>
<dbReference type="CDD" id="cd07023">
    <property type="entry name" value="S49_Sppa_N_C"/>
    <property type="match status" value="1"/>
</dbReference>
<dbReference type="InterPro" id="IPR047217">
    <property type="entry name" value="S49_SppA_67K_type_N"/>
</dbReference>
<dbReference type="PANTHER" id="PTHR33209">
    <property type="entry name" value="PROTEASE 4"/>
    <property type="match status" value="1"/>
</dbReference>
<evidence type="ECO:0000256" key="4">
    <source>
        <dbReference type="ARBA" id="ARBA00022825"/>
    </source>
</evidence>
<sequence>MAKLLSTPRLTSIRLRTVTSTLSKSSSSPIHSPPTVSPISLHSNPLFFSLYTTPLFTLRSVDNPSNNHRNFSVSAFDTKNDDVSSSSKDETKDEPVAEINGDDTAKSSTKDDQYPTGEFEFEEYGAWKSLVVKFRMLFAFPWERVRKGSVLTMKLRGQISDQLQSRFSSGLSLPQICENLMKAAYDPRISGVYLHIEPLGCGWGKVEEIRRHILDFRKSGKFIVGYAPACGEKEYYIGCACQELYAPPSAYFALYGLTVQASFLGGVFEKVGIEPQVQRIGKYKSAGDQLMRKSISDENREMLTALLDNIYGNWLEKVALTKGKKKEDIEQFVNDGVYQIERLKEESWITDIKYNDEVMSMLKERLGILKDKKLPEVDYRKYSKVRRWTLGLTGYKDQIAVIRASGSISRTRGPFSSPSSGIIAEKLIEKIRSVRESKRFKAVVLRIDSPGGDALASDLMWREIRLLAESKPVIASMADVAASGGYYMAMAAQAVVAENLTLTGSIGVVTGKFYLGNLYEKIGFNKETISRGRYAELTAAEQRPFRPEEAELFAKSAQHAYTQFRDKAALSRSMTVDKMEEVAQGRVWTGKDALSRGLVDAVGGLSRAVAIAKQKANIPQDRQVSVVELSRPSASLPEVLSGIGSSLAGADRTLKELLNDVASSDGIQARMDGIMFEKLGGATYTNPLFMLIKDCLSSF</sequence>
<dbReference type="InterPro" id="IPR004635">
    <property type="entry name" value="Pept_S49_SppA"/>
</dbReference>
<dbReference type="SUPFAM" id="SSF52096">
    <property type="entry name" value="ClpP/crotonase"/>
    <property type="match status" value="2"/>
</dbReference>
<dbReference type="GO" id="GO:0006508">
    <property type="term" value="P:proteolysis"/>
    <property type="evidence" value="ECO:0007669"/>
    <property type="project" value="UniProtKB-KW"/>
</dbReference>
<evidence type="ECO:0000256" key="5">
    <source>
        <dbReference type="SAM" id="MobiDB-lite"/>
    </source>
</evidence>
<protein>
    <recommendedName>
        <fullName evidence="6">Peptidase S49 domain-containing protein</fullName>
    </recommendedName>
</protein>
<evidence type="ECO:0000259" key="6">
    <source>
        <dbReference type="Pfam" id="PF01343"/>
    </source>
</evidence>
<dbReference type="Proteomes" id="UP001627284">
    <property type="component" value="Unassembled WGS sequence"/>
</dbReference>
<gene>
    <name evidence="7" type="ORF">AABB24_026887</name>
</gene>
<evidence type="ECO:0000256" key="1">
    <source>
        <dbReference type="ARBA" id="ARBA00008683"/>
    </source>
</evidence>
<dbReference type="EMBL" id="JBJKTR010000015">
    <property type="protein sequence ID" value="KAL3343057.1"/>
    <property type="molecule type" value="Genomic_DNA"/>
</dbReference>
<dbReference type="InterPro" id="IPR047272">
    <property type="entry name" value="S49_SppA_C"/>
</dbReference>
<dbReference type="InterPro" id="IPR029045">
    <property type="entry name" value="ClpP/crotonase-like_dom_sf"/>
</dbReference>
<comment type="caution">
    <text evidence="7">The sequence shown here is derived from an EMBL/GenBank/DDBJ whole genome shotgun (WGS) entry which is preliminary data.</text>
</comment>
<dbReference type="AlphaFoldDB" id="A0ABD2SGR1"/>
<evidence type="ECO:0000256" key="3">
    <source>
        <dbReference type="ARBA" id="ARBA00022801"/>
    </source>
</evidence>
<keyword evidence="2" id="KW-0645">Protease</keyword>
<keyword evidence="3" id="KW-0378">Hydrolase</keyword>